<proteinExistence type="predicted"/>
<sequence>MLFLGSGPVVRVHSETLSAVPYRRPPTYLTFVESFPLVPSPFCPSLSSPTLSLSCCRELSSYVVERTLVSVPLSSYHLRPPHCAPGTSPRLHVRPGHVYPYPYPHPHSVPYPPFRNFILVKDALLSCFVPFPHPSPRSSCSSCICSDLASVAYLRVLIVLESVRSRSPFLA</sequence>
<name>A0A5C2S787_9APHY</name>
<evidence type="ECO:0000313" key="2">
    <source>
        <dbReference type="Proteomes" id="UP000313359"/>
    </source>
</evidence>
<organism evidence="1 2">
    <name type="scientific">Lentinus tigrinus ALCF2SS1-6</name>
    <dbReference type="NCBI Taxonomy" id="1328759"/>
    <lineage>
        <taxon>Eukaryota</taxon>
        <taxon>Fungi</taxon>
        <taxon>Dikarya</taxon>
        <taxon>Basidiomycota</taxon>
        <taxon>Agaricomycotina</taxon>
        <taxon>Agaricomycetes</taxon>
        <taxon>Polyporales</taxon>
        <taxon>Polyporaceae</taxon>
        <taxon>Lentinus</taxon>
    </lineage>
</organism>
<keyword evidence="2" id="KW-1185">Reference proteome</keyword>
<reference evidence="1" key="1">
    <citation type="journal article" date="2018" name="Genome Biol. Evol.">
        <title>Genomics and development of Lentinus tigrinus, a white-rot wood-decaying mushroom with dimorphic fruiting bodies.</title>
        <authorList>
            <person name="Wu B."/>
            <person name="Xu Z."/>
            <person name="Knudson A."/>
            <person name="Carlson A."/>
            <person name="Chen N."/>
            <person name="Kovaka S."/>
            <person name="LaButti K."/>
            <person name="Lipzen A."/>
            <person name="Pennachio C."/>
            <person name="Riley R."/>
            <person name="Schakwitz W."/>
            <person name="Umezawa K."/>
            <person name="Ohm R.A."/>
            <person name="Grigoriev I.V."/>
            <person name="Nagy L.G."/>
            <person name="Gibbons J."/>
            <person name="Hibbett D."/>
        </authorList>
    </citation>
    <scope>NUCLEOTIDE SEQUENCE [LARGE SCALE GENOMIC DNA]</scope>
    <source>
        <strain evidence="1">ALCF2SS1-6</strain>
    </source>
</reference>
<dbReference type="Proteomes" id="UP000313359">
    <property type="component" value="Unassembled WGS sequence"/>
</dbReference>
<dbReference type="EMBL" id="ML122269">
    <property type="protein sequence ID" value="RPD59590.1"/>
    <property type="molecule type" value="Genomic_DNA"/>
</dbReference>
<gene>
    <name evidence="1" type="ORF">L227DRAFT_576013</name>
</gene>
<accession>A0A5C2S787</accession>
<feature type="non-terminal residue" evidence="1">
    <location>
        <position position="171"/>
    </location>
</feature>
<protein>
    <submittedName>
        <fullName evidence="1">Uncharacterized protein</fullName>
    </submittedName>
</protein>
<evidence type="ECO:0000313" key="1">
    <source>
        <dbReference type="EMBL" id="RPD59590.1"/>
    </source>
</evidence>
<dbReference type="AlphaFoldDB" id="A0A5C2S787"/>